<reference evidence="1 2" key="1">
    <citation type="submission" date="2016-11" db="EMBL/GenBank/DDBJ databases">
        <title>The macronuclear genome of Stentor coeruleus: a giant cell with tiny introns.</title>
        <authorList>
            <person name="Slabodnick M."/>
            <person name="Ruby J.G."/>
            <person name="Reiff S.B."/>
            <person name="Swart E.C."/>
            <person name="Gosai S."/>
            <person name="Prabakaran S."/>
            <person name="Witkowska E."/>
            <person name="Larue G.E."/>
            <person name="Fisher S."/>
            <person name="Freeman R.M."/>
            <person name="Gunawardena J."/>
            <person name="Chu W."/>
            <person name="Stover N.A."/>
            <person name="Gregory B.D."/>
            <person name="Nowacki M."/>
            <person name="Derisi J."/>
            <person name="Roy S.W."/>
            <person name="Marshall W.F."/>
            <person name="Sood P."/>
        </authorList>
    </citation>
    <scope>NUCLEOTIDE SEQUENCE [LARGE SCALE GENOMIC DNA]</scope>
    <source>
        <strain evidence="1">WM001</strain>
    </source>
</reference>
<organism evidence="1 2">
    <name type="scientific">Stentor coeruleus</name>
    <dbReference type="NCBI Taxonomy" id="5963"/>
    <lineage>
        <taxon>Eukaryota</taxon>
        <taxon>Sar</taxon>
        <taxon>Alveolata</taxon>
        <taxon>Ciliophora</taxon>
        <taxon>Postciliodesmatophora</taxon>
        <taxon>Heterotrichea</taxon>
        <taxon>Heterotrichida</taxon>
        <taxon>Stentoridae</taxon>
        <taxon>Stentor</taxon>
    </lineage>
</organism>
<keyword evidence="2" id="KW-1185">Reference proteome</keyword>
<comment type="caution">
    <text evidence="1">The sequence shown here is derived from an EMBL/GenBank/DDBJ whole genome shotgun (WGS) entry which is preliminary data.</text>
</comment>
<name>A0A1R2BBQ4_9CILI</name>
<sequence>MESGYEINNFAGTMNKFPIDNNSEDKDSSSSTSLVINPSKFTSSLPKIPGRMKNTFTLILEQFTTDFLLKKPKKEFFNVYIIRAIKRTFRSISNGRIPLRTCISINLTNNIEMNIWNRLEKLYRLNPNLISHKMKTVVWPLAGKRKTGDEGYKSFNNAFCKEFFSEEIMRKAFNQIIELFYCNFSPARCCSRFNFYCCSGTHIEECEDKWLRLKNYFSTNYFKDLDIQTNQDYQMNKFEGLSPDLNFDSFF</sequence>
<proteinExistence type="predicted"/>
<evidence type="ECO:0000313" key="2">
    <source>
        <dbReference type="Proteomes" id="UP000187209"/>
    </source>
</evidence>
<dbReference type="Proteomes" id="UP000187209">
    <property type="component" value="Unassembled WGS sequence"/>
</dbReference>
<dbReference type="AlphaFoldDB" id="A0A1R2BBQ4"/>
<evidence type="ECO:0000313" key="1">
    <source>
        <dbReference type="EMBL" id="OMJ74221.1"/>
    </source>
</evidence>
<gene>
    <name evidence="1" type="ORF">SteCoe_26911</name>
</gene>
<dbReference type="EMBL" id="MPUH01000766">
    <property type="protein sequence ID" value="OMJ74221.1"/>
    <property type="molecule type" value="Genomic_DNA"/>
</dbReference>
<accession>A0A1R2BBQ4</accession>
<protein>
    <submittedName>
        <fullName evidence="1">Uncharacterized protein</fullName>
    </submittedName>
</protein>